<dbReference type="PANTHER" id="PTHR21694">
    <property type="entry name" value="COILED-COIL DOMAIN-CONTAINING PROTEIN 63"/>
    <property type="match status" value="1"/>
</dbReference>
<dbReference type="PANTHER" id="PTHR21694:SF18">
    <property type="entry name" value="COILED-COIL DOMAIN-CONTAINING PROTEIN 63"/>
    <property type="match status" value="1"/>
</dbReference>
<feature type="coiled-coil region" evidence="2">
    <location>
        <begin position="10"/>
        <end position="170"/>
    </location>
</feature>
<organism evidence="4 5">
    <name type="scientific">Stentor coeruleus</name>
    <dbReference type="NCBI Taxonomy" id="5963"/>
    <lineage>
        <taxon>Eukaryota</taxon>
        <taxon>Sar</taxon>
        <taxon>Alveolata</taxon>
        <taxon>Ciliophora</taxon>
        <taxon>Postciliodesmatophora</taxon>
        <taxon>Heterotrichea</taxon>
        <taxon>Heterotrichida</taxon>
        <taxon>Stentoridae</taxon>
        <taxon>Stentor</taxon>
    </lineage>
</organism>
<protein>
    <recommendedName>
        <fullName evidence="3">ODAD1 central coiled coil region domain-containing protein</fullName>
    </recommendedName>
</protein>
<accession>A0A1R2B8S0</accession>
<sequence>MSRDLSLGKSRLLESESDRLQREVDNFTHKLEQQRRRNASLDEQVKNMSTEVKTKKDELQAKLPSVKEEKKLELKIKTLENNLQKEMVKLNDIQAKNKDLREAINVLRREKKAYLEMFQSMEKELSEKAKDAEKCNREHVDGAKIEEKYKMKMLKLKAKAEEEITVLQNQFSVMQSVIEEDRKKQNAAVKEIANTLISPGGQTGNEDAVDPHKVLEALYKKWVQACKERKAIVDQYHKNIRILSDAFNQIREATGIEDIDEIVTAFIKSEEQHYTLYSYVNSLNTELDALEERYQYLSKHYDQLRNLLDQEKSSNIAVASELNNQIQELNQEHASTLAAIESLKQEISSIQQPVEEMLKEFEECQFTLEFNKKLTKDEGFVVNEQNVEQYLGELEEYLSSLLTHLAYEKGAKVPIISGVEDVQEKLNERKNPDFLDTLLHSENLFEEGDIEEQPLTLEEFQNKSREIYTKKLEKSGI</sequence>
<evidence type="ECO:0000313" key="5">
    <source>
        <dbReference type="Proteomes" id="UP000187209"/>
    </source>
</evidence>
<keyword evidence="1 2" id="KW-0175">Coiled coil</keyword>
<dbReference type="InterPro" id="IPR049258">
    <property type="entry name" value="ODAD1_CC"/>
</dbReference>
<dbReference type="Pfam" id="PF21773">
    <property type="entry name" value="ODAD1_CC"/>
    <property type="match status" value="1"/>
</dbReference>
<dbReference type="EMBL" id="MPUH01000841">
    <property type="protein sequence ID" value="OMJ73164.1"/>
    <property type="molecule type" value="Genomic_DNA"/>
</dbReference>
<dbReference type="InterPro" id="IPR051876">
    <property type="entry name" value="ODA-DC/CCD"/>
</dbReference>
<keyword evidence="5" id="KW-1185">Reference proteome</keyword>
<evidence type="ECO:0000259" key="3">
    <source>
        <dbReference type="Pfam" id="PF21773"/>
    </source>
</evidence>
<dbReference type="Proteomes" id="UP000187209">
    <property type="component" value="Unassembled WGS sequence"/>
</dbReference>
<evidence type="ECO:0000313" key="4">
    <source>
        <dbReference type="EMBL" id="OMJ73164.1"/>
    </source>
</evidence>
<name>A0A1R2B8S0_9CILI</name>
<feature type="coiled-coil region" evidence="2">
    <location>
        <begin position="280"/>
        <end position="346"/>
    </location>
</feature>
<proteinExistence type="predicted"/>
<feature type="domain" description="ODAD1 central coiled coil region" evidence="3">
    <location>
        <begin position="75"/>
        <end position="361"/>
    </location>
</feature>
<dbReference type="OrthoDB" id="6766775at2759"/>
<dbReference type="AlphaFoldDB" id="A0A1R2B8S0"/>
<comment type="caution">
    <text evidence="4">The sequence shown here is derived from an EMBL/GenBank/DDBJ whole genome shotgun (WGS) entry which is preliminary data.</text>
</comment>
<reference evidence="4 5" key="1">
    <citation type="submission" date="2016-11" db="EMBL/GenBank/DDBJ databases">
        <title>The macronuclear genome of Stentor coeruleus: a giant cell with tiny introns.</title>
        <authorList>
            <person name="Slabodnick M."/>
            <person name="Ruby J.G."/>
            <person name="Reiff S.B."/>
            <person name="Swart E.C."/>
            <person name="Gosai S."/>
            <person name="Prabakaran S."/>
            <person name="Witkowska E."/>
            <person name="Larue G.E."/>
            <person name="Fisher S."/>
            <person name="Freeman R.M."/>
            <person name="Gunawardena J."/>
            <person name="Chu W."/>
            <person name="Stover N.A."/>
            <person name="Gregory B.D."/>
            <person name="Nowacki M."/>
            <person name="Derisi J."/>
            <person name="Roy S.W."/>
            <person name="Marshall W.F."/>
            <person name="Sood P."/>
        </authorList>
    </citation>
    <scope>NUCLEOTIDE SEQUENCE [LARGE SCALE GENOMIC DNA]</scope>
    <source>
        <strain evidence="4">WM001</strain>
    </source>
</reference>
<evidence type="ECO:0000256" key="1">
    <source>
        <dbReference type="ARBA" id="ARBA00023054"/>
    </source>
</evidence>
<evidence type="ECO:0000256" key="2">
    <source>
        <dbReference type="SAM" id="Coils"/>
    </source>
</evidence>
<gene>
    <name evidence="4" type="ORF">SteCoe_28200</name>
</gene>